<keyword evidence="1" id="KW-0175">Coiled coil</keyword>
<dbReference type="EMBL" id="JAAVVJ010000013">
    <property type="protein sequence ID" value="KAF7209696.1"/>
    <property type="molecule type" value="Genomic_DNA"/>
</dbReference>
<comment type="caution">
    <text evidence="4">The sequence shown here is derived from an EMBL/GenBank/DDBJ whole genome shotgun (WGS) entry which is preliminary data.</text>
</comment>
<dbReference type="InterPro" id="IPR038911">
    <property type="entry name" value="SCLT1"/>
</dbReference>
<dbReference type="EMBL" id="JAAVVJ010000013">
    <property type="protein sequence ID" value="KAF7209695.1"/>
    <property type="molecule type" value="Genomic_DNA"/>
</dbReference>
<dbReference type="PANTHER" id="PTHR35970:SF1">
    <property type="entry name" value="SODIUM CHANNEL AND CLATHRIN LINKER 1"/>
    <property type="match status" value="1"/>
</dbReference>
<sequence length="196" mass="22339">MADLNLKVENVAKGNKRVQSELRESDGLHSLPGTSGAESVNIESLQQQVQQKQAMELFELTTEELDRLYQVHQKTVSEMQQLKDQLDQSQKHNSELLMTNQNLESTNQQILTTVAEQSREIVELHCQLRQAQLLTATNQVDKMTTLCSIFQENIRRREEDVAEAQTRRSVQAAEEAVMQKDQVTARLQALCLFITS</sequence>
<evidence type="ECO:0000256" key="1">
    <source>
        <dbReference type="SAM" id="Coils"/>
    </source>
</evidence>
<evidence type="ECO:0000313" key="5">
    <source>
        <dbReference type="Proteomes" id="UP000822369"/>
    </source>
</evidence>
<evidence type="ECO:0000313" key="3">
    <source>
        <dbReference type="EMBL" id="KAF7209695.1"/>
    </source>
</evidence>
<name>A0A9D3BIS4_NOTFU</name>
<reference evidence="4" key="1">
    <citation type="submission" date="2020-03" db="EMBL/GenBank/DDBJ databases">
        <title>Intra-Species Differences in Population Size shape Life History and Genome Evolution.</title>
        <authorList>
            <person name="Willemsen D."/>
            <person name="Cui R."/>
            <person name="Valenzano D.R."/>
        </authorList>
    </citation>
    <scope>NUCLEOTIDE SEQUENCE</scope>
    <source>
        <strain evidence="4">GRZ</strain>
        <tissue evidence="4">Whole</tissue>
    </source>
</reference>
<proteinExistence type="predicted"/>
<dbReference type="GO" id="GO:0005814">
    <property type="term" value="C:centriole"/>
    <property type="evidence" value="ECO:0007669"/>
    <property type="project" value="TreeGrafter"/>
</dbReference>
<gene>
    <name evidence="4" type="ORF">G4P62_014336</name>
</gene>
<dbReference type="AlphaFoldDB" id="A0A9D3BIS4"/>
<dbReference type="GO" id="GO:0060271">
    <property type="term" value="P:cilium assembly"/>
    <property type="evidence" value="ECO:0007669"/>
    <property type="project" value="TreeGrafter"/>
</dbReference>
<protein>
    <submittedName>
        <fullName evidence="3">Transcript variant X1</fullName>
    </submittedName>
    <submittedName>
        <fullName evidence="4">Transcript variant X2</fullName>
    </submittedName>
</protein>
<evidence type="ECO:0000256" key="2">
    <source>
        <dbReference type="SAM" id="MobiDB-lite"/>
    </source>
</evidence>
<dbReference type="GO" id="GO:0045162">
    <property type="term" value="P:clustering of voltage-gated sodium channels"/>
    <property type="evidence" value="ECO:0007669"/>
    <property type="project" value="InterPro"/>
</dbReference>
<evidence type="ECO:0000313" key="4">
    <source>
        <dbReference type="EMBL" id="KAF7209696.1"/>
    </source>
</evidence>
<organism evidence="4 5">
    <name type="scientific">Nothobranchius furzeri</name>
    <name type="common">Turquoise killifish</name>
    <dbReference type="NCBI Taxonomy" id="105023"/>
    <lineage>
        <taxon>Eukaryota</taxon>
        <taxon>Metazoa</taxon>
        <taxon>Chordata</taxon>
        <taxon>Craniata</taxon>
        <taxon>Vertebrata</taxon>
        <taxon>Euteleostomi</taxon>
        <taxon>Actinopterygii</taxon>
        <taxon>Neopterygii</taxon>
        <taxon>Teleostei</taxon>
        <taxon>Neoteleostei</taxon>
        <taxon>Acanthomorphata</taxon>
        <taxon>Ovalentaria</taxon>
        <taxon>Atherinomorphae</taxon>
        <taxon>Cyprinodontiformes</taxon>
        <taxon>Nothobranchiidae</taxon>
        <taxon>Nothobranchius</taxon>
    </lineage>
</organism>
<dbReference type="KEGG" id="nfu:107390795"/>
<accession>A0A9D3BIS4</accession>
<dbReference type="PANTHER" id="PTHR35970">
    <property type="entry name" value="SODIUM CHANNEL AND CLATHRIN LINKER 1"/>
    <property type="match status" value="1"/>
</dbReference>
<feature type="coiled-coil region" evidence="1">
    <location>
        <begin position="65"/>
        <end position="120"/>
    </location>
</feature>
<dbReference type="Proteomes" id="UP000822369">
    <property type="component" value="Chromosome 13"/>
</dbReference>
<dbReference type="OrthoDB" id="551053at2759"/>
<feature type="region of interest" description="Disordered" evidence="2">
    <location>
        <begin position="17"/>
        <end position="36"/>
    </location>
</feature>
<feature type="compositionally biased region" description="Basic and acidic residues" evidence="2">
    <location>
        <begin position="18"/>
        <end position="27"/>
    </location>
</feature>